<gene>
    <name evidence="2" type="ORF">OIHEL45_05540</name>
</gene>
<dbReference type="PANTHER" id="PTHR42850:SF4">
    <property type="entry name" value="ZINC-DEPENDENT ENDOPOLYPHOSPHATASE"/>
    <property type="match status" value="1"/>
</dbReference>
<accession>A0ABM9X9S6</accession>
<protein>
    <submittedName>
        <fullName evidence="2">Bis(5'nucleosyl)-tetraphosphatase, ApaH</fullName>
    </submittedName>
</protein>
<reference evidence="2 3" key="1">
    <citation type="submission" date="2007-11" db="EMBL/GenBank/DDBJ databases">
        <authorList>
            <person name="Wagner-Dobler I."/>
            <person name="Ferriera S."/>
            <person name="Johnson J."/>
            <person name="Kravitz S."/>
            <person name="Beeson K."/>
            <person name="Sutton G."/>
            <person name="Rogers Y.-H."/>
            <person name="Friedman R."/>
            <person name="Frazier M."/>
            <person name="Venter J.C."/>
        </authorList>
    </citation>
    <scope>NUCLEOTIDE SEQUENCE [LARGE SCALE GENOMIC DNA]</scope>
    <source>
        <strain evidence="2 3">HEL-45</strain>
    </source>
</reference>
<sequence>MNMPSPIYAIGDIHGHAAELERVLTLIEEDGGPDAQIVFLGDYTDRGPDSKAVIDRLANGKAEGRNWTFLMGNHDRMFSWFMEDFPRHDPLLLVELNWLNPRLGGDTTLGSYGVSVSGRDRMSDVHAKAHEAVPQAHVDFLKTLALSHQTPDHFFAHAGIRPGVPLDAQRENDLLWIRREFHEFTEAHPKLIVHGHTPVDSAVHYGNRVNLDTGAGYGKPLCAAVFEGDEAWVLTQQGRNRLRP</sequence>
<dbReference type="Proteomes" id="UP000003257">
    <property type="component" value="Unassembled WGS sequence"/>
</dbReference>
<dbReference type="CDD" id="cd00144">
    <property type="entry name" value="MPP_PPP_family"/>
    <property type="match status" value="1"/>
</dbReference>
<keyword evidence="3" id="KW-1185">Reference proteome</keyword>
<evidence type="ECO:0000259" key="1">
    <source>
        <dbReference type="Pfam" id="PF00149"/>
    </source>
</evidence>
<evidence type="ECO:0000313" key="3">
    <source>
        <dbReference type="Proteomes" id="UP000003257"/>
    </source>
</evidence>
<dbReference type="SUPFAM" id="SSF56300">
    <property type="entry name" value="Metallo-dependent phosphatases"/>
    <property type="match status" value="1"/>
</dbReference>
<dbReference type="PANTHER" id="PTHR42850">
    <property type="entry name" value="METALLOPHOSPHOESTERASE"/>
    <property type="match status" value="1"/>
</dbReference>
<organism evidence="2 3">
    <name type="scientific">Sulfitobacter indolifex HEL-45</name>
    <dbReference type="NCBI Taxonomy" id="391624"/>
    <lineage>
        <taxon>Bacteria</taxon>
        <taxon>Pseudomonadati</taxon>
        <taxon>Pseudomonadota</taxon>
        <taxon>Alphaproteobacteria</taxon>
        <taxon>Rhodobacterales</taxon>
        <taxon>Roseobacteraceae</taxon>
        <taxon>Sulfitobacter</taxon>
    </lineage>
</organism>
<dbReference type="InterPro" id="IPR050126">
    <property type="entry name" value="Ap4A_hydrolase"/>
</dbReference>
<comment type="caution">
    <text evidence="2">The sequence shown here is derived from an EMBL/GenBank/DDBJ whole genome shotgun (WGS) entry which is preliminary data.</text>
</comment>
<dbReference type="EMBL" id="ABID01000001">
    <property type="protein sequence ID" value="EDQ06252.1"/>
    <property type="molecule type" value="Genomic_DNA"/>
</dbReference>
<dbReference type="Gene3D" id="3.60.21.10">
    <property type="match status" value="1"/>
</dbReference>
<dbReference type="InterPro" id="IPR004843">
    <property type="entry name" value="Calcineurin-like_PHP"/>
</dbReference>
<dbReference type="InterPro" id="IPR029052">
    <property type="entry name" value="Metallo-depent_PP-like"/>
</dbReference>
<feature type="domain" description="Calcineurin-like phosphoesterase" evidence="1">
    <location>
        <begin position="6"/>
        <end position="199"/>
    </location>
</feature>
<proteinExistence type="predicted"/>
<dbReference type="Pfam" id="PF00149">
    <property type="entry name" value="Metallophos"/>
    <property type="match status" value="1"/>
</dbReference>
<name>A0ABM9X9S6_9RHOB</name>
<evidence type="ECO:0000313" key="2">
    <source>
        <dbReference type="EMBL" id="EDQ06252.1"/>
    </source>
</evidence>